<dbReference type="Proteomes" id="UP000274117">
    <property type="component" value="Unassembled WGS sequence"/>
</dbReference>
<name>A0A3R8R8F9_STRSU</name>
<accession>A0A3R8R8F9</accession>
<proteinExistence type="predicted"/>
<feature type="transmembrane region" description="Helical" evidence="1">
    <location>
        <begin position="47"/>
        <end position="65"/>
    </location>
</feature>
<evidence type="ECO:0000256" key="1">
    <source>
        <dbReference type="SAM" id="Phobius"/>
    </source>
</evidence>
<evidence type="ECO:0000313" key="2">
    <source>
        <dbReference type="EMBL" id="RRR53167.1"/>
    </source>
</evidence>
<gene>
    <name evidence="2" type="ORF">EI998_04695</name>
</gene>
<reference evidence="2 3" key="1">
    <citation type="submission" date="2018-11" db="EMBL/GenBank/DDBJ databases">
        <authorList>
            <person name="Stevens M.J."/>
            <person name="Cernela N."/>
            <person name="Spoerry Serrano N."/>
            <person name="Schmitt S."/>
            <person name="Schrenzel J."/>
            <person name="Stephan R."/>
        </authorList>
    </citation>
    <scope>NUCLEOTIDE SEQUENCE [LARGE SCALE GENOMIC DNA]</scope>
    <source>
        <strain evidence="2 3">PP422</strain>
    </source>
</reference>
<keyword evidence="1" id="KW-1133">Transmembrane helix</keyword>
<evidence type="ECO:0000313" key="3">
    <source>
        <dbReference type="Proteomes" id="UP000274117"/>
    </source>
</evidence>
<sequence>MKKQLGFILIAVACLGALYLLFAGDWLLAVKDGIDFDTLSSLRLLRGLAYLSLLNWSFFGGLALLKDK</sequence>
<dbReference type="RefSeq" id="WP_105122132.1">
    <property type="nucleotide sequence ID" value="NZ_POIP01000307.1"/>
</dbReference>
<keyword evidence="1" id="KW-0812">Transmembrane</keyword>
<dbReference type="AlphaFoldDB" id="A0A3R8R8F9"/>
<dbReference type="EMBL" id="RSDO01000007">
    <property type="protein sequence ID" value="RRR53167.1"/>
    <property type="molecule type" value="Genomic_DNA"/>
</dbReference>
<organism evidence="2 3">
    <name type="scientific">Streptococcus suis</name>
    <dbReference type="NCBI Taxonomy" id="1307"/>
    <lineage>
        <taxon>Bacteria</taxon>
        <taxon>Bacillati</taxon>
        <taxon>Bacillota</taxon>
        <taxon>Bacilli</taxon>
        <taxon>Lactobacillales</taxon>
        <taxon>Streptococcaceae</taxon>
        <taxon>Streptococcus</taxon>
    </lineage>
</organism>
<keyword evidence="1" id="KW-0472">Membrane</keyword>
<reference evidence="2 3" key="2">
    <citation type="submission" date="2018-12" db="EMBL/GenBank/DDBJ databases">
        <title>Whole-genome sequences of fifteen clinical Streptococcus suis strains isolated from pigs between 2006 and 2018.</title>
        <authorList>
            <person name="Stevens M.J.A."/>
            <person name="Cernela N."/>
            <person name="Spoerry Serrano N."/>
            <person name="Schmitt S."/>
            <person name="Schrenzel J."/>
            <person name="Stephan R."/>
        </authorList>
    </citation>
    <scope>NUCLEOTIDE SEQUENCE [LARGE SCALE GENOMIC DNA]</scope>
    <source>
        <strain evidence="2 3">PP422</strain>
    </source>
</reference>
<comment type="caution">
    <text evidence="2">The sequence shown here is derived from an EMBL/GenBank/DDBJ whole genome shotgun (WGS) entry which is preliminary data.</text>
</comment>
<protein>
    <submittedName>
        <fullName evidence="2">Uncharacterized protein</fullName>
    </submittedName>
</protein>